<dbReference type="PROSITE" id="PS51910">
    <property type="entry name" value="GH18_2"/>
    <property type="match status" value="1"/>
</dbReference>
<dbReference type="GO" id="GO:0004553">
    <property type="term" value="F:hydrolase activity, hydrolyzing O-glycosyl compounds"/>
    <property type="evidence" value="ECO:0007669"/>
    <property type="project" value="InterPro"/>
</dbReference>
<evidence type="ECO:0000256" key="5">
    <source>
        <dbReference type="SAM" id="Phobius"/>
    </source>
</evidence>
<keyword evidence="5" id="KW-0812">Transmembrane</keyword>
<comment type="similarity">
    <text evidence="4">Belongs to the glycosyl hydrolase 18 family.</text>
</comment>
<evidence type="ECO:0000256" key="2">
    <source>
        <dbReference type="ARBA" id="ARBA00023295"/>
    </source>
</evidence>
<sequence length="240" mass="26972">MKNKFQSIIKISIFIIVCEMILTGIYLFRSGNSLGSDYLKVSKFNPNETLNDSNRQATKQEPVDKVTETDIVLEKENEKVEYELEQGGWIPNWAQSSGMESYSNNPERFNSISPVWYVLNANQKLEAKSGAKDSTVLSKLKSNGTKVIPTISSFDSDILSKLINNPNLVNGFTDEVLSEVKIYSYDGIDIDFESIKSNDKGKFTEFIKVLSEKLHKENKVLTIAVLSKDSDLYDSVNLTG</sequence>
<dbReference type="Proteomes" id="UP000782843">
    <property type="component" value="Unassembled WGS sequence"/>
</dbReference>
<feature type="transmembrane region" description="Helical" evidence="5">
    <location>
        <begin position="7"/>
        <end position="28"/>
    </location>
</feature>
<dbReference type="InterPro" id="IPR001579">
    <property type="entry name" value="Glyco_hydro_18_chit_AS"/>
</dbReference>
<dbReference type="PANTHER" id="PTHR46066:SF2">
    <property type="entry name" value="CHITINASE DOMAIN-CONTAINING PROTEIN 1"/>
    <property type="match status" value="1"/>
</dbReference>
<evidence type="ECO:0000256" key="1">
    <source>
        <dbReference type="ARBA" id="ARBA00022801"/>
    </source>
</evidence>
<dbReference type="SUPFAM" id="SSF51445">
    <property type="entry name" value="(Trans)glycosidases"/>
    <property type="match status" value="1"/>
</dbReference>
<dbReference type="InterPro" id="IPR017853">
    <property type="entry name" value="GH"/>
</dbReference>
<feature type="non-terminal residue" evidence="7">
    <location>
        <position position="240"/>
    </location>
</feature>
<dbReference type="GO" id="GO:0005975">
    <property type="term" value="P:carbohydrate metabolic process"/>
    <property type="evidence" value="ECO:0007669"/>
    <property type="project" value="InterPro"/>
</dbReference>
<keyword evidence="5" id="KW-0472">Membrane</keyword>
<protein>
    <recommendedName>
        <fullName evidence="6">GH18 domain-containing protein</fullName>
    </recommendedName>
</protein>
<dbReference type="PANTHER" id="PTHR46066">
    <property type="entry name" value="CHITINASE DOMAIN-CONTAINING PROTEIN 1 FAMILY MEMBER"/>
    <property type="match status" value="1"/>
</dbReference>
<dbReference type="Pfam" id="PF00704">
    <property type="entry name" value="Glyco_hydro_18"/>
    <property type="match status" value="1"/>
</dbReference>
<reference evidence="7" key="1">
    <citation type="submission" date="2020-04" db="EMBL/GenBank/DDBJ databases">
        <authorList>
            <person name="Zhang T."/>
        </authorList>
    </citation>
    <scope>NUCLEOTIDE SEQUENCE</scope>
    <source>
        <strain evidence="7">HKST-UBA10</strain>
    </source>
</reference>
<evidence type="ECO:0000313" key="7">
    <source>
        <dbReference type="EMBL" id="MCA9382422.1"/>
    </source>
</evidence>
<dbReference type="AlphaFoldDB" id="A0A955RI81"/>
<comment type="caution">
    <text evidence="7">The sequence shown here is derived from an EMBL/GenBank/DDBJ whole genome shotgun (WGS) entry which is preliminary data.</text>
</comment>
<keyword evidence="5" id="KW-1133">Transmembrane helix</keyword>
<evidence type="ECO:0000256" key="3">
    <source>
        <dbReference type="RuleBase" id="RU000489"/>
    </source>
</evidence>
<accession>A0A955RI81</accession>
<dbReference type="PROSITE" id="PS01095">
    <property type="entry name" value="GH18_1"/>
    <property type="match status" value="1"/>
</dbReference>
<dbReference type="EMBL" id="JAGQLG010000129">
    <property type="protein sequence ID" value="MCA9382422.1"/>
    <property type="molecule type" value="Genomic_DNA"/>
</dbReference>
<keyword evidence="2 3" id="KW-0326">Glycosidase</keyword>
<keyword evidence="1 3" id="KW-0378">Hydrolase</keyword>
<organism evidence="7 8">
    <name type="scientific">Candidatus Dojkabacteria bacterium</name>
    <dbReference type="NCBI Taxonomy" id="2099670"/>
    <lineage>
        <taxon>Bacteria</taxon>
        <taxon>Candidatus Dojkabacteria</taxon>
    </lineage>
</organism>
<reference evidence="7" key="2">
    <citation type="journal article" date="2021" name="Microbiome">
        <title>Successional dynamics and alternative stable states in a saline activated sludge microbial community over 9 years.</title>
        <authorList>
            <person name="Wang Y."/>
            <person name="Ye J."/>
            <person name="Ju F."/>
            <person name="Liu L."/>
            <person name="Boyd J.A."/>
            <person name="Deng Y."/>
            <person name="Parks D.H."/>
            <person name="Jiang X."/>
            <person name="Yin X."/>
            <person name="Woodcroft B.J."/>
            <person name="Tyson G.W."/>
            <person name="Hugenholtz P."/>
            <person name="Polz M.F."/>
            <person name="Zhang T."/>
        </authorList>
    </citation>
    <scope>NUCLEOTIDE SEQUENCE</scope>
    <source>
        <strain evidence="7">HKST-UBA10</strain>
    </source>
</reference>
<evidence type="ECO:0000256" key="4">
    <source>
        <dbReference type="RuleBase" id="RU004453"/>
    </source>
</evidence>
<name>A0A955RI81_9BACT</name>
<gene>
    <name evidence="7" type="ORF">KC660_03385</name>
</gene>
<evidence type="ECO:0000313" key="8">
    <source>
        <dbReference type="Proteomes" id="UP000782843"/>
    </source>
</evidence>
<feature type="domain" description="GH18" evidence="6">
    <location>
        <begin position="84"/>
        <end position="240"/>
    </location>
</feature>
<evidence type="ECO:0000259" key="6">
    <source>
        <dbReference type="PROSITE" id="PS51910"/>
    </source>
</evidence>
<dbReference type="Gene3D" id="3.20.20.80">
    <property type="entry name" value="Glycosidases"/>
    <property type="match status" value="1"/>
</dbReference>
<proteinExistence type="inferred from homology"/>
<dbReference type="InterPro" id="IPR001223">
    <property type="entry name" value="Glyco_hydro18_cat"/>
</dbReference>